<proteinExistence type="predicted"/>
<evidence type="ECO:0000313" key="2">
    <source>
        <dbReference type="EMBL" id="TMW65633.1"/>
    </source>
</evidence>
<dbReference type="InterPro" id="IPR004843">
    <property type="entry name" value="Calcineurin-like_PHP"/>
</dbReference>
<feature type="domain" description="Calcineurin-like phosphoesterase" evidence="1">
    <location>
        <begin position="253"/>
        <end position="502"/>
    </location>
</feature>
<accession>A0A8K1CNR4</accession>
<dbReference type="Proteomes" id="UP000794436">
    <property type="component" value="Unassembled WGS sequence"/>
</dbReference>
<sequence>MYTSGITTTINVSDNGGPIGWSVAKTNIEVDPRVPSNAASTTASSLYLTYKRPIRPITAVHVLFTVSSSKIFQACAAELGPAWEQAGSGYLTAKDFEQTIVCVQRASIPTAEITSAASLVERVLVDISVVSTNDDCPAGDQEKDILSTSLSLCYEYSNSSAPSYISDLVLESIDAVLTSAQDTAKLRLMLPLSKRFDVASTRDLNDHNNQISSYLTYRSYATGHSSNTAVAKSPLVARLSDSANSTERRLSYKIVQLADLHLTGNPAFPCDQAPAELKNNCPEAITTAFVNEVLDTEQPDFVVFSGDTITVMDWALRNAAIETAFQTVESRKIPYAVIMGNHDDDHDFPREEIAARIIGRPYSYMERGPQTIFGVGNYALNVQAPVDGPWGSNGTNVFRMYFLDSNKNPDTSKYPDIDSHYDWIRPNQIEYYRQLSLSNRLPEGPTPAIMFFHIPIPEYSGTAKINGEKNEDVNSPGYNSGLFNTLVELDEVKATFAGHDHTNEYCTKRESVQLCYGGGTGFGESYSRDGFARRARVIEWSINAENQHQIKSWKRHYGANFTERQLEEVLYTELSY</sequence>
<protein>
    <recommendedName>
        <fullName evidence="1">Calcineurin-like phosphoesterase domain-containing protein</fullName>
    </recommendedName>
</protein>
<dbReference type="Gene3D" id="3.60.21.10">
    <property type="match status" value="1"/>
</dbReference>
<dbReference type="Pfam" id="PF00149">
    <property type="entry name" value="Metallophos"/>
    <property type="match status" value="1"/>
</dbReference>
<dbReference type="CDD" id="cd07383">
    <property type="entry name" value="MPP_Dcr2"/>
    <property type="match status" value="1"/>
</dbReference>
<dbReference type="SUPFAM" id="SSF56300">
    <property type="entry name" value="Metallo-dependent phosphatases"/>
    <property type="match status" value="1"/>
</dbReference>
<dbReference type="PANTHER" id="PTHR32440:SF0">
    <property type="entry name" value="PHOSPHATASE DCR2-RELATED"/>
    <property type="match status" value="1"/>
</dbReference>
<dbReference type="GO" id="GO:0005737">
    <property type="term" value="C:cytoplasm"/>
    <property type="evidence" value="ECO:0007669"/>
    <property type="project" value="TreeGrafter"/>
</dbReference>
<name>A0A8K1CNR4_PYTOL</name>
<keyword evidence="3" id="KW-1185">Reference proteome</keyword>
<dbReference type="OrthoDB" id="783096at2759"/>
<evidence type="ECO:0000259" key="1">
    <source>
        <dbReference type="Pfam" id="PF00149"/>
    </source>
</evidence>
<dbReference type="AlphaFoldDB" id="A0A8K1CNR4"/>
<gene>
    <name evidence="2" type="ORF">Poli38472_008275</name>
</gene>
<dbReference type="InterPro" id="IPR029052">
    <property type="entry name" value="Metallo-depent_PP-like"/>
</dbReference>
<dbReference type="PANTHER" id="PTHR32440">
    <property type="entry name" value="PHOSPHATASE DCR2-RELATED-RELATED"/>
    <property type="match status" value="1"/>
</dbReference>
<organism evidence="2 3">
    <name type="scientific">Pythium oligandrum</name>
    <name type="common">Mycoparasitic fungus</name>
    <dbReference type="NCBI Taxonomy" id="41045"/>
    <lineage>
        <taxon>Eukaryota</taxon>
        <taxon>Sar</taxon>
        <taxon>Stramenopiles</taxon>
        <taxon>Oomycota</taxon>
        <taxon>Peronosporomycetes</taxon>
        <taxon>Pythiales</taxon>
        <taxon>Pythiaceae</taxon>
        <taxon>Pythium</taxon>
    </lineage>
</organism>
<dbReference type="GO" id="GO:0016788">
    <property type="term" value="F:hydrolase activity, acting on ester bonds"/>
    <property type="evidence" value="ECO:0007669"/>
    <property type="project" value="TreeGrafter"/>
</dbReference>
<reference evidence="2" key="1">
    <citation type="submission" date="2019-03" db="EMBL/GenBank/DDBJ databases">
        <title>Long read genome sequence of the mycoparasitic Pythium oligandrum ATCC 38472 isolated from sugarbeet rhizosphere.</title>
        <authorList>
            <person name="Gaulin E."/>
        </authorList>
    </citation>
    <scope>NUCLEOTIDE SEQUENCE</scope>
    <source>
        <strain evidence="2">ATCC 38472_TT</strain>
    </source>
</reference>
<comment type="caution">
    <text evidence="2">The sequence shown here is derived from an EMBL/GenBank/DDBJ whole genome shotgun (WGS) entry which is preliminary data.</text>
</comment>
<dbReference type="EMBL" id="SPLM01000037">
    <property type="protein sequence ID" value="TMW65633.1"/>
    <property type="molecule type" value="Genomic_DNA"/>
</dbReference>
<evidence type="ECO:0000313" key="3">
    <source>
        <dbReference type="Proteomes" id="UP000794436"/>
    </source>
</evidence>